<dbReference type="Gene3D" id="3.90.550.10">
    <property type="entry name" value="Spore Coat Polysaccharide Biosynthesis Protein SpsA, Chain A"/>
    <property type="match status" value="1"/>
</dbReference>
<keyword evidence="2" id="KW-0808">Transferase</keyword>
<dbReference type="Pfam" id="PF13692">
    <property type="entry name" value="Glyco_trans_1_4"/>
    <property type="match status" value="1"/>
</dbReference>
<dbReference type="InterPro" id="IPR029044">
    <property type="entry name" value="Nucleotide-diphossugar_trans"/>
</dbReference>
<dbReference type="SUPFAM" id="SSF53756">
    <property type="entry name" value="UDP-Glycosyltransferase/glycogen phosphorylase"/>
    <property type="match status" value="1"/>
</dbReference>
<dbReference type="Gene3D" id="3.40.50.2000">
    <property type="entry name" value="Glycogen Phosphorylase B"/>
    <property type="match status" value="1"/>
</dbReference>
<reference evidence="2 3" key="1">
    <citation type="submission" date="2022-03" db="EMBL/GenBank/DDBJ databases">
        <title>Luteimonas soily sp. nov., a novel bacterium isolated from the soil.</title>
        <authorList>
            <person name="Zhang X."/>
        </authorList>
    </citation>
    <scope>NUCLEOTIDE SEQUENCE [LARGE SCALE GENOMIC DNA]</scope>
    <source>
        <strain evidence="2 3">50</strain>
    </source>
</reference>
<evidence type="ECO:0000259" key="1">
    <source>
        <dbReference type="Pfam" id="PF00535"/>
    </source>
</evidence>
<proteinExistence type="predicted"/>
<evidence type="ECO:0000313" key="3">
    <source>
        <dbReference type="Proteomes" id="UP001165423"/>
    </source>
</evidence>
<dbReference type="Gene3D" id="3.40.50.300">
    <property type="entry name" value="P-loop containing nucleotide triphosphate hydrolases"/>
    <property type="match status" value="1"/>
</dbReference>
<keyword evidence="3" id="KW-1185">Reference proteome</keyword>
<keyword evidence="2" id="KW-0328">Glycosyltransferase</keyword>
<dbReference type="InterPro" id="IPR001173">
    <property type="entry name" value="Glyco_trans_2-like"/>
</dbReference>
<dbReference type="SUPFAM" id="SSF53448">
    <property type="entry name" value="Nucleotide-diphospho-sugar transferases"/>
    <property type="match status" value="1"/>
</dbReference>
<dbReference type="PANTHER" id="PTHR43179:SF7">
    <property type="entry name" value="RHAMNOSYLTRANSFERASE WBBL"/>
    <property type="match status" value="1"/>
</dbReference>
<dbReference type="Pfam" id="PF00535">
    <property type="entry name" value="Glycos_transf_2"/>
    <property type="match status" value="1"/>
</dbReference>
<dbReference type="Proteomes" id="UP001165423">
    <property type="component" value="Unassembled WGS sequence"/>
</dbReference>
<gene>
    <name evidence="2" type="ORF">MQC88_12175</name>
</gene>
<dbReference type="EMBL" id="JALGCL010000005">
    <property type="protein sequence ID" value="MCJ0826699.1"/>
    <property type="molecule type" value="Genomic_DNA"/>
</dbReference>
<dbReference type="RefSeq" id="WP_243322463.1">
    <property type="nucleotide sequence ID" value="NZ_JALGCL010000005.1"/>
</dbReference>
<dbReference type="SUPFAM" id="SSF52540">
    <property type="entry name" value="P-loop containing nucleoside triphosphate hydrolases"/>
    <property type="match status" value="1"/>
</dbReference>
<feature type="domain" description="Glycosyltransferase 2-like" evidence="1">
    <location>
        <begin position="501"/>
        <end position="619"/>
    </location>
</feature>
<dbReference type="InterPro" id="IPR027417">
    <property type="entry name" value="P-loop_NTPase"/>
</dbReference>
<name>A0ABT0A6S4_9GAMM</name>
<sequence>MDRIALLILGMHRAGTSALARVCSLRGADLPRDVLPANEGNESGYWEPRGVVELNDRILDYFDLAWDDPFAALRLPPPGSIPAGFHAEARQVIECEYGDSRLFVLKDPRCTLLRAFWTDVLRSLGARACPVVMMRPGDEVIDSLVRRDHTSATSAALLYVGYGLAAAEAADHGACFVTYRQLLADWRGCTERIAVEQGFSWPAIGADAGARIDAYLQPSSRIVEPPGLPALVAAWMEAVWGWCRDRAAGRTVADAELLAPRSGLASLSDIGAPLLRDRVRRLRETRESALAERDALLRIYRETDSLLHETRLTYEARLADADAELRRTQADYRRRDQENTAARRALATAYRESDELRRALATILRSRSWRVTRPLRAAMRRLNGQQSGDPDLLRLSATPASSLDAGAAGAIAGGEFAAAAPAGTPFRSHAGLRDFLVAEFGETDATDVVLRIERFGLPVPGTQARAARDFTCTEEEALAWAREIAGRAKQRPQLESGSDVSIVIPVFNQLPFTLACIDALLAHETRFSFEILVGDDASTDATAAALATPIPGVRHVRHGRNLGFVRNCNETARHARGRYVLFLNNDTLVLPRWLDELVATLESEPGIGLAGSKLVYPDGRLQECGAIVWRDGSAWNLGRLDDPRRPEYSYLRDVDYVSGASIILRRESWIELGGFDELFVPAYAEDADLAFRVRAAGLRTVVQPLSQLLHFEGISSGTDLGSGAKAYQVENLRKLHERWKHVLATHRPNAERPELEKERAVTRRVLFVDHCTPTPDEDAGSLVAFEVMKAFLGQGYKVTFIPEDNFANVGAATRNLQRIGIEAIYHPAYPGMAAFLAARNDQFDTVFLHRFGVGDAHIDVLRRKYPAARIIFLNADMHYLREMREAELTGDGAATANALRTKERELRVISKADVALVHSAFEHELLRKELPGTEIALFPLIQDPLDAPPGLHGRDGVCFVGGFRHPPNADGIIWFVDAVWPLVLASVPSARLHIAGSHVSPEVMELSSREGVEVVGFVDDLEAFLGRHRITVAPLRYGAGAKGKVAGSLAHGVPTVCTPIAAEGMQLTPGSDVLVGAAAGEFAAHVIALLEDDGLWQRLSLAGLAYARNVTSRERANERMRALLSEPRPRGA</sequence>
<dbReference type="EC" id="2.4.-.-" evidence="2"/>
<dbReference type="CDD" id="cd04186">
    <property type="entry name" value="GT_2_like_c"/>
    <property type="match status" value="1"/>
</dbReference>
<dbReference type="PANTHER" id="PTHR43179">
    <property type="entry name" value="RHAMNOSYLTRANSFERASE WBBL"/>
    <property type="match status" value="1"/>
</dbReference>
<comment type="caution">
    <text evidence="2">The sequence shown here is derived from an EMBL/GenBank/DDBJ whole genome shotgun (WGS) entry which is preliminary data.</text>
</comment>
<evidence type="ECO:0000313" key="2">
    <source>
        <dbReference type="EMBL" id="MCJ0826699.1"/>
    </source>
</evidence>
<accession>A0ABT0A6S4</accession>
<dbReference type="GO" id="GO:0016757">
    <property type="term" value="F:glycosyltransferase activity"/>
    <property type="evidence" value="ECO:0007669"/>
    <property type="project" value="UniProtKB-KW"/>
</dbReference>
<organism evidence="2 3">
    <name type="scientific">Cognatiluteimonas sedimenti</name>
    <dbReference type="NCBI Taxonomy" id="2927791"/>
    <lineage>
        <taxon>Bacteria</taxon>
        <taxon>Pseudomonadati</taxon>
        <taxon>Pseudomonadota</taxon>
        <taxon>Gammaproteobacteria</taxon>
        <taxon>Lysobacterales</taxon>
        <taxon>Lysobacteraceae</taxon>
        <taxon>Cognatiluteimonas</taxon>
    </lineage>
</organism>
<protein>
    <submittedName>
        <fullName evidence="2">Glycosyltransferase</fullName>
        <ecNumber evidence="2">2.4.-.-</ecNumber>
    </submittedName>
</protein>